<keyword evidence="1" id="KW-1133">Transmembrane helix</keyword>
<comment type="caution">
    <text evidence="2">The sequence shown here is derived from an EMBL/GenBank/DDBJ whole genome shotgun (WGS) entry which is preliminary data.</text>
</comment>
<keyword evidence="1" id="KW-0812">Transmembrane</keyword>
<evidence type="ECO:0008006" key="4">
    <source>
        <dbReference type="Google" id="ProtNLM"/>
    </source>
</evidence>
<dbReference type="Proteomes" id="UP000774935">
    <property type="component" value="Unassembled WGS sequence"/>
</dbReference>
<reference evidence="2 3" key="1">
    <citation type="submission" date="2021-07" db="EMBL/GenBank/DDBJ databases">
        <authorList>
            <person name="Kim M.K."/>
        </authorList>
    </citation>
    <scope>NUCLEOTIDE SEQUENCE [LARGE SCALE GENOMIC DNA]</scope>
    <source>
        <strain evidence="2 3">HLY7-15</strain>
    </source>
</reference>
<organism evidence="2 3">
    <name type="scientific">Pontibacter populi</name>
    <dbReference type="NCBI Taxonomy" id="890055"/>
    <lineage>
        <taxon>Bacteria</taxon>
        <taxon>Pseudomonadati</taxon>
        <taxon>Bacteroidota</taxon>
        <taxon>Cytophagia</taxon>
        <taxon>Cytophagales</taxon>
        <taxon>Hymenobacteraceae</taxon>
        <taxon>Pontibacter</taxon>
    </lineage>
</organism>
<accession>A0ABS6X8R3</accession>
<name>A0ABS6X8R3_9BACT</name>
<evidence type="ECO:0000313" key="3">
    <source>
        <dbReference type="Proteomes" id="UP000774935"/>
    </source>
</evidence>
<evidence type="ECO:0000256" key="1">
    <source>
        <dbReference type="SAM" id="Phobius"/>
    </source>
</evidence>
<proteinExistence type="predicted"/>
<feature type="transmembrane region" description="Helical" evidence="1">
    <location>
        <begin position="32"/>
        <end position="51"/>
    </location>
</feature>
<dbReference type="RefSeq" id="WP_199108775.1">
    <property type="nucleotide sequence ID" value="NZ_JAHWXQ010000001.1"/>
</dbReference>
<keyword evidence="1" id="KW-0472">Membrane</keyword>
<sequence length="56" mass="6469">MNNLRTYLTMLFVLMAFTLSSCELVGDIFKAGMWTALVVIVIIILLVVWIFRKFRG</sequence>
<dbReference type="PROSITE" id="PS51257">
    <property type="entry name" value="PROKAR_LIPOPROTEIN"/>
    <property type="match status" value="1"/>
</dbReference>
<gene>
    <name evidence="2" type="ORF">KYK27_04335</name>
</gene>
<keyword evidence="3" id="KW-1185">Reference proteome</keyword>
<evidence type="ECO:0000313" key="2">
    <source>
        <dbReference type="EMBL" id="MBW3364256.1"/>
    </source>
</evidence>
<protein>
    <recommendedName>
        <fullName evidence="4">Phosphatidate cytidylyltransferase</fullName>
    </recommendedName>
</protein>
<dbReference type="EMBL" id="JAHWXQ010000001">
    <property type="protein sequence ID" value="MBW3364256.1"/>
    <property type="molecule type" value="Genomic_DNA"/>
</dbReference>